<evidence type="ECO:0000313" key="3">
    <source>
        <dbReference type="Proteomes" id="UP001233271"/>
    </source>
</evidence>
<dbReference type="KEGG" id="ccac:CcaHIS019_0303740"/>
<gene>
    <name evidence="2" type="ORF">CcaverHIS019_0303740</name>
</gene>
<dbReference type="EMBL" id="AP028214">
    <property type="protein sequence ID" value="BEI90304.1"/>
    <property type="molecule type" value="Genomic_DNA"/>
</dbReference>
<organism evidence="2 3">
    <name type="scientific">Cutaneotrichosporon cavernicola</name>
    <dbReference type="NCBI Taxonomy" id="279322"/>
    <lineage>
        <taxon>Eukaryota</taxon>
        <taxon>Fungi</taxon>
        <taxon>Dikarya</taxon>
        <taxon>Basidiomycota</taxon>
        <taxon>Agaricomycotina</taxon>
        <taxon>Tremellomycetes</taxon>
        <taxon>Trichosporonales</taxon>
        <taxon>Trichosporonaceae</taxon>
        <taxon>Cutaneotrichosporon</taxon>
    </lineage>
</organism>
<name>A0AA48KZB2_9TREE</name>
<accession>A0AA48KZB2</accession>
<dbReference type="GeneID" id="85494174"/>
<protein>
    <recommendedName>
        <fullName evidence="4">BTB domain-containing protein</fullName>
    </recommendedName>
</protein>
<evidence type="ECO:0000313" key="2">
    <source>
        <dbReference type="EMBL" id="BEI90304.1"/>
    </source>
</evidence>
<sequence>MSEDKRPTPPRGSQPPSEPNSPQPEAEHIVDDEYWTDGDFEVITSNGVRFRVPSYHLFAASWIFRNARRLAPPNNSRIRFTDPLCETGYVFRLFMTLAEKGQLDGVGQRGIFKVHVKLHQLFVFLRKWDCPGLLAILQHSVSRLVDEDRSLDRSRMFIVAALNGDSKFCRRILEMSATDTWGANRDGSPDDMIDAPTGTPIWEPHSWPVWFQLHCPPLYAWALARAWSSVMASPPPEHEGNPKAFGAEFLNFLWEVEGRQEIW</sequence>
<keyword evidence="3" id="KW-1185">Reference proteome</keyword>
<evidence type="ECO:0008006" key="4">
    <source>
        <dbReference type="Google" id="ProtNLM"/>
    </source>
</evidence>
<feature type="region of interest" description="Disordered" evidence="1">
    <location>
        <begin position="1"/>
        <end position="26"/>
    </location>
</feature>
<proteinExistence type="predicted"/>
<reference evidence="2" key="1">
    <citation type="journal article" date="2023" name="BMC Genomics">
        <title>Chromosome-level genome assemblies of Cutaneotrichosporon spp. (Trichosporonales, Basidiomycota) reveal imbalanced evolution between nucleotide sequences and chromosome synteny.</title>
        <authorList>
            <person name="Kobayashi Y."/>
            <person name="Kayamori A."/>
            <person name="Aoki K."/>
            <person name="Shiwa Y."/>
            <person name="Matsutani M."/>
            <person name="Fujita N."/>
            <person name="Sugita T."/>
            <person name="Iwasaki W."/>
            <person name="Tanaka N."/>
            <person name="Takashima M."/>
        </authorList>
    </citation>
    <scope>NUCLEOTIDE SEQUENCE</scope>
    <source>
        <strain evidence="2">HIS019</strain>
    </source>
</reference>
<dbReference type="RefSeq" id="XP_060455569.1">
    <property type="nucleotide sequence ID" value="XM_060598814.1"/>
</dbReference>
<dbReference type="AlphaFoldDB" id="A0AA48KZB2"/>
<dbReference type="Proteomes" id="UP001233271">
    <property type="component" value="Chromosome 3"/>
</dbReference>
<evidence type="ECO:0000256" key="1">
    <source>
        <dbReference type="SAM" id="MobiDB-lite"/>
    </source>
</evidence>
<feature type="compositionally biased region" description="Pro residues" evidence="1">
    <location>
        <begin position="9"/>
        <end position="22"/>
    </location>
</feature>